<evidence type="ECO:0000313" key="1">
    <source>
        <dbReference type="EMBL" id="KAK4832884.1"/>
    </source>
</evidence>
<accession>A0AAN7NZV5</accession>
<proteinExistence type="predicted"/>
<sequence>MAILAVGPSSRFGKALAIFRNFSLPHQALKGHLAYLGHLQMHPPIAKQVARNWHFRVTSLLSLKRVNSTSQFGIISKLANGAFNSCIKIIDKYIEQDWPQNQTLGNTAEIQSLDVTVMYAALIEIRLLRALSNLTLNVARDGALTTSLGNLFQCFTTLIAKNFFLISILKGCNEVSPEPSLLQAEQPQLSQPFLTGEVFHSSDHFCGPPLDLLQQDHGFPVLRAPEMDADSRWGLTRVE</sequence>
<protein>
    <submittedName>
        <fullName evidence="1">Uncharacterized protein</fullName>
    </submittedName>
</protein>
<reference evidence="1 2" key="1">
    <citation type="journal article" date="2023" name="J. Hered.">
        <title>Chromosome-level genome of the wood stork (Mycteria americana) provides insight into avian chromosome evolution.</title>
        <authorList>
            <person name="Flamio R. Jr."/>
            <person name="Ramstad K.M."/>
        </authorList>
    </citation>
    <scope>NUCLEOTIDE SEQUENCE [LARGE SCALE GENOMIC DNA]</scope>
    <source>
        <strain evidence="1">JAX WOST 10</strain>
    </source>
</reference>
<keyword evidence="2" id="KW-1185">Reference proteome</keyword>
<dbReference type="EMBL" id="JAUNZN010000001">
    <property type="protein sequence ID" value="KAK4832884.1"/>
    <property type="molecule type" value="Genomic_DNA"/>
</dbReference>
<dbReference type="Proteomes" id="UP001333110">
    <property type="component" value="Unassembled WGS sequence"/>
</dbReference>
<gene>
    <name evidence="1" type="ORF">QYF61_026434</name>
</gene>
<name>A0AAN7NZV5_MYCAM</name>
<organism evidence="1 2">
    <name type="scientific">Mycteria americana</name>
    <name type="common">Wood stork</name>
    <dbReference type="NCBI Taxonomy" id="33587"/>
    <lineage>
        <taxon>Eukaryota</taxon>
        <taxon>Metazoa</taxon>
        <taxon>Chordata</taxon>
        <taxon>Craniata</taxon>
        <taxon>Vertebrata</taxon>
        <taxon>Euteleostomi</taxon>
        <taxon>Archelosauria</taxon>
        <taxon>Archosauria</taxon>
        <taxon>Dinosauria</taxon>
        <taxon>Saurischia</taxon>
        <taxon>Theropoda</taxon>
        <taxon>Coelurosauria</taxon>
        <taxon>Aves</taxon>
        <taxon>Neognathae</taxon>
        <taxon>Neoaves</taxon>
        <taxon>Aequornithes</taxon>
        <taxon>Ciconiiformes</taxon>
        <taxon>Ciconiidae</taxon>
        <taxon>Mycteria</taxon>
    </lineage>
</organism>
<dbReference type="AlphaFoldDB" id="A0AAN7NZV5"/>
<comment type="caution">
    <text evidence="1">The sequence shown here is derived from an EMBL/GenBank/DDBJ whole genome shotgun (WGS) entry which is preliminary data.</text>
</comment>
<evidence type="ECO:0000313" key="2">
    <source>
        <dbReference type="Proteomes" id="UP001333110"/>
    </source>
</evidence>